<protein>
    <submittedName>
        <fullName evidence="2">Uncharacterized protein</fullName>
    </submittedName>
</protein>
<dbReference type="EMBL" id="JADWDJ010000007">
    <property type="protein sequence ID" value="KAG5277738.1"/>
    <property type="molecule type" value="Genomic_DNA"/>
</dbReference>
<feature type="region of interest" description="Disordered" evidence="1">
    <location>
        <begin position="1"/>
        <end position="95"/>
    </location>
</feature>
<feature type="compositionally biased region" description="Basic and acidic residues" evidence="1">
    <location>
        <begin position="1"/>
        <end position="18"/>
    </location>
</feature>
<keyword evidence="3" id="KW-1185">Reference proteome</keyword>
<comment type="caution">
    <text evidence="2">The sequence shown here is derived from an EMBL/GenBank/DDBJ whole genome shotgun (WGS) entry which is preliminary data.</text>
</comment>
<reference evidence="2" key="1">
    <citation type="submission" date="2020-10" db="EMBL/GenBank/DDBJ databases">
        <title>Chromosome-scale genome assembly of the Allis shad, Alosa alosa.</title>
        <authorList>
            <person name="Margot Z."/>
            <person name="Christophe K."/>
            <person name="Cabau C."/>
            <person name="Louis A."/>
            <person name="Berthelot C."/>
            <person name="Parey E."/>
            <person name="Roest Crollius H."/>
            <person name="Montfort J."/>
            <person name="Robinson-Rechavi M."/>
            <person name="Bucao C."/>
            <person name="Bouchez O."/>
            <person name="Gislard M."/>
            <person name="Lluch J."/>
            <person name="Milhes M."/>
            <person name="Lampietro C."/>
            <person name="Lopez Roques C."/>
            <person name="Donnadieu C."/>
            <person name="Braasch I."/>
            <person name="Desvignes T."/>
            <person name="Postlethwait J."/>
            <person name="Bobe J."/>
            <person name="Guiguen Y."/>
        </authorList>
    </citation>
    <scope>NUCLEOTIDE SEQUENCE</scope>
    <source>
        <strain evidence="2">M-15738</strain>
        <tissue evidence="2">Blood</tissue>
    </source>
</reference>
<organism evidence="2 3">
    <name type="scientific">Alosa alosa</name>
    <name type="common">allis shad</name>
    <dbReference type="NCBI Taxonomy" id="278164"/>
    <lineage>
        <taxon>Eukaryota</taxon>
        <taxon>Metazoa</taxon>
        <taxon>Chordata</taxon>
        <taxon>Craniata</taxon>
        <taxon>Vertebrata</taxon>
        <taxon>Euteleostomi</taxon>
        <taxon>Actinopterygii</taxon>
        <taxon>Neopterygii</taxon>
        <taxon>Teleostei</taxon>
        <taxon>Clupei</taxon>
        <taxon>Clupeiformes</taxon>
        <taxon>Clupeoidei</taxon>
        <taxon>Clupeidae</taxon>
        <taxon>Alosa</taxon>
    </lineage>
</organism>
<gene>
    <name evidence="2" type="ORF">AALO_G00090850</name>
</gene>
<name>A0AAV6GRG0_9TELE</name>
<accession>A0AAV6GRG0</accession>
<dbReference type="Proteomes" id="UP000823561">
    <property type="component" value="Chromosome 7"/>
</dbReference>
<dbReference type="AlphaFoldDB" id="A0AAV6GRG0"/>
<evidence type="ECO:0000313" key="2">
    <source>
        <dbReference type="EMBL" id="KAG5277738.1"/>
    </source>
</evidence>
<sequence>MSVSQEREEAAGHSETLRTESAAHSCVQPSSKPTHSDGGPQTPRPPSPVPSCVSMKSDQSMLDMPYFSSESVPSGLIPQTPRPPSPVPSCVSMKSDQSMLDMPYFSSEPVPSGL</sequence>
<evidence type="ECO:0000256" key="1">
    <source>
        <dbReference type="SAM" id="MobiDB-lite"/>
    </source>
</evidence>
<evidence type="ECO:0000313" key="3">
    <source>
        <dbReference type="Proteomes" id="UP000823561"/>
    </source>
</evidence>
<feature type="non-terminal residue" evidence="2">
    <location>
        <position position="114"/>
    </location>
</feature>
<proteinExistence type="predicted"/>